<dbReference type="Proteomes" id="UP000183700">
    <property type="component" value="Unassembled WGS sequence"/>
</dbReference>
<evidence type="ECO:0000256" key="4">
    <source>
        <dbReference type="ARBA" id="ARBA00022692"/>
    </source>
</evidence>
<dbReference type="SMART" id="SM00382">
    <property type="entry name" value="AAA"/>
    <property type="match status" value="1"/>
</dbReference>
<feature type="domain" description="ABC transmembrane type-1" evidence="11">
    <location>
        <begin position="3"/>
        <end position="284"/>
    </location>
</feature>
<name>A0A1L8ST44_9ENTE</name>
<feature type="transmembrane region" description="Helical" evidence="9">
    <location>
        <begin position="227"/>
        <end position="246"/>
    </location>
</feature>
<dbReference type="SUPFAM" id="SSF90123">
    <property type="entry name" value="ABC transporter transmembrane region"/>
    <property type="match status" value="1"/>
</dbReference>
<dbReference type="InterPro" id="IPR003439">
    <property type="entry name" value="ABC_transporter-like_ATP-bd"/>
</dbReference>
<gene>
    <name evidence="12" type="ORF">RV00_GL002844</name>
</gene>
<keyword evidence="5" id="KW-0547">Nucleotide-binding</keyword>
<dbReference type="GO" id="GO:0005886">
    <property type="term" value="C:plasma membrane"/>
    <property type="evidence" value="ECO:0007669"/>
    <property type="project" value="UniProtKB-SubCell"/>
</dbReference>
<dbReference type="GO" id="GO:0005524">
    <property type="term" value="F:ATP binding"/>
    <property type="evidence" value="ECO:0007669"/>
    <property type="project" value="UniProtKB-KW"/>
</dbReference>
<evidence type="ECO:0000313" key="13">
    <source>
        <dbReference type="Proteomes" id="UP000183700"/>
    </source>
</evidence>
<evidence type="ECO:0000259" key="10">
    <source>
        <dbReference type="PROSITE" id="PS50893"/>
    </source>
</evidence>
<keyword evidence="6" id="KW-0067">ATP-binding</keyword>
<keyword evidence="13" id="KW-1185">Reference proteome</keyword>
<proteinExistence type="predicted"/>
<protein>
    <recommendedName>
        <fullName evidence="14">ABC transporter ATP-binding protein/permease</fullName>
    </recommendedName>
</protein>
<dbReference type="STRING" id="319970.RV00_GL002844"/>
<dbReference type="InterPro" id="IPR017871">
    <property type="entry name" value="ABC_transporter-like_CS"/>
</dbReference>
<feature type="transmembrane region" description="Helical" evidence="9">
    <location>
        <begin position="38"/>
        <end position="59"/>
    </location>
</feature>
<keyword evidence="8 9" id="KW-0472">Membrane</keyword>
<feature type="transmembrane region" description="Helical" evidence="9">
    <location>
        <begin position="140"/>
        <end position="159"/>
    </location>
</feature>
<dbReference type="PANTHER" id="PTHR43394:SF1">
    <property type="entry name" value="ATP-BINDING CASSETTE SUB-FAMILY B MEMBER 10, MITOCHONDRIAL"/>
    <property type="match status" value="1"/>
</dbReference>
<dbReference type="Gene3D" id="1.20.1560.10">
    <property type="entry name" value="ABC transporter type 1, transmembrane domain"/>
    <property type="match status" value="1"/>
</dbReference>
<organism evidence="12 13">
    <name type="scientific">Enterococcus devriesei</name>
    <dbReference type="NCBI Taxonomy" id="319970"/>
    <lineage>
        <taxon>Bacteria</taxon>
        <taxon>Bacillati</taxon>
        <taxon>Bacillota</taxon>
        <taxon>Bacilli</taxon>
        <taxon>Lactobacillales</taxon>
        <taxon>Enterococcaceae</taxon>
        <taxon>Enterococcus</taxon>
    </lineage>
</organism>
<dbReference type="InterPro" id="IPR011527">
    <property type="entry name" value="ABC1_TM_dom"/>
</dbReference>
<reference evidence="12 13" key="1">
    <citation type="submission" date="2014-12" db="EMBL/GenBank/DDBJ databases">
        <title>Draft genome sequences of 29 type strains of Enterococci.</title>
        <authorList>
            <person name="Zhong Z."/>
            <person name="Sun Z."/>
            <person name="Liu W."/>
            <person name="Zhang W."/>
            <person name="Zhang H."/>
        </authorList>
    </citation>
    <scope>NUCLEOTIDE SEQUENCE [LARGE SCALE GENOMIC DNA]</scope>
    <source>
        <strain evidence="12 13">DSM 22802</strain>
    </source>
</reference>
<dbReference type="InterPro" id="IPR036640">
    <property type="entry name" value="ABC1_TM_sf"/>
</dbReference>
<dbReference type="PROSITE" id="PS50929">
    <property type="entry name" value="ABC_TM1F"/>
    <property type="match status" value="1"/>
</dbReference>
<feature type="domain" description="ABC transporter" evidence="10">
    <location>
        <begin position="317"/>
        <end position="550"/>
    </location>
</feature>
<keyword evidence="7 9" id="KW-1133">Transmembrane helix</keyword>
<dbReference type="CDD" id="cd18548">
    <property type="entry name" value="ABC_6TM_Tm287_like"/>
    <property type="match status" value="1"/>
</dbReference>
<dbReference type="AlphaFoldDB" id="A0A1L8ST44"/>
<dbReference type="InterPro" id="IPR027417">
    <property type="entry name" value="P-loop_NTPase"/>
</dbReference>
<evidence type="ECO:0000256" key="3">
    <source>
        <dbReference type="ARBA" id="ARBA00022475"/>
    </source>
</evidence>
<dbReference type="FunFam" id="3.40.50.300:FF:000221">
    <property type="entry name" value="Multidrug ABC transporter ATP-binding protein"/>
    <property type="match status" value="1"/>
</dbReference>
<keyword evidence="3" id="KW-1003">Cell membrane</keyword>
<dbReference type="Gene3D" id="3.40.50.300">
    <property type="entry name" value="P-loop containing nucleotide triphosphate hydrolases"/>
    <property type="match status" value="1"/>
</dbReference>
<evidence type="ECO:0000313" key="12">
    <source>
        <dbReference type="EMBL" id="OJG35290.1"/>
    </source>
</evidence>
<dbReference type="InterPro" id="IPR039421">
    <property type="entry name" value="Type_1_exporter"/>
</dbReference>
<dbReference type="PROSITE" id="PS50893">
    <property type="entry name" value="ABC_TRANSPORTER_2"/>
    <property type="match status" value="1"/>
</dbReference>
<evidence type="ECO:0000256" key="5">
    <source>
        <dbReference type="ARBA" id="ARBA00022741"/>
    </source>
</evidence>
<dbReference type="PROSITE" id="PS00211">
    <property type="entry name" value="ABC_TRANSPORTER_1"/>
    <property type="match status" value="1"/>
</dbReference>
<evidence type="ECO:0000259" key="11">
    <source>
        <dbReference type="PROSITE" id="PS50929"/>
    </source>
</evidence>
<dbReference type="SUPFAM" id="SSF52540">
    <property type="entry name" value="P-loop containing nucleoside triphosphate hydrolases"/>
    <property type="match status" value="1"/>
</dbReference>
<comment type="subcellular location">
    <subcellularLocation>
        <location evidence="1">Cell membrane</location>
        <topology evidence="1">Multi-pass membrane protein</topology>
    </subcellularLocation>
</comment>
<dbReference type="InterPro" id="IPR003593">
    <property type="entry name" value="AAA+_ATPase"/>
</dbReference>
<evidence type="ECO:0000256" key="9">
    <source>
        <dbReference type="SAM" id="Phobius"/>
    </source>
</evidence>
<feature type="transmembrane region" description="Helical" evidence="9">
    <location>
        <begin position="7"/>
        <end position="26"/>
    </location>
</feature>
<keyword evidence="4 9" id="KW-0812">Transmembrane</keyword>
<dbReference type="GO" id="GO:0016887">
    <property type="term" value="F:ATP hydrolysis activity"/>
    <property type="evidence" value="ECO:0007669"/>
    <property type="project" value="InterPro"/>
</dbReference>
<evidence type="ECO:0000256" key="7">
    <source>
        <dbReference type="ARBA" id="ARBA00022989"/>
    </source>
</evidence>
<comment type="caution">
    <text evidence="12">The sequence shown here is derived from an EMBL/GenBank/DDBJ whole genome shotgun (WGS) entry which is preliminary data.</text>
</comment>
<sequence length="559" mass="61450">MTIGVIIKFLGTMMELVLPWTLAYILDHVIPQKDPHKILLWGGVMLLASAFALWANIIANRMVSKTAKNTTKHIRDDLFKKISYLDTTQIEEVSVSSLVSRVTTDSYNIHLTLGVMLRMGIRAPILLIGGILITTTLDPVLTLVLVAVMPIIFVVVTHISKKGVPLFSKLQTKVDQLVLTVRENVTGSRVIKALSKEAYERNRFEQVNQSLVNAETKANVTLAASPALLDLFLNLGLTLVIVVSAYRVNAGLTQPGVIVAFLTYFTIILNAMLSITRIFVLYSRGLASAKRINDVLRKKPTLVPGTLEQRKESTTKLRFDHVTFAYPDAATAIEDISFNLAAGETLGIMGATGSGKTTIASLILRLYDRSSGQILLDGQDIKHYSLDALHQKIGAVLQKDVLFADTIRENILFGRAFSEEQVQQAIDDAQAREFIDKLAEGLDYHLEAKGQNLSGGQKQRVLLARALIGQPDLLILDDSSSALDYHTDANLRKALRTHFAATTKILIAQRISSIQHADKILLLEKGKMIGYGSHEELLADNSTYQTIYHGQIGGASIGE</sequence>
<accession>A0A1L8ST44</accession>
<evidence type="ECO:0000256" key="6">
    <source>
        <dbReference type="ARBA" id="ARBA00022840"/>
    </source>
</evidence>
<feature type="transmembrane region" description="Helical" evidence="9">
    <location>
        <begin position="258"/>
        <end position="282"/>
    </location>
</feature>
<evidence type="ECO:0000256" key="1">
    <source>
        <dbReference type="ARBA" id="ARBA00004651"/>
    </source>
</evidence>
<dbReference type="PANTHER" id="PTHR43394">
    <property type="entry name" value="ATP-DEPENDENT PERMEASE MDL1, MITOCHONDRIAL"/>
    <property type="match status" value="1"/>
</dbReference>
<evidence type="ECO:0000256" key="8">
    <source>
        <dbReference type="ARBA" id="ARBA00023136"/>
    </source>
</evidence>
<evidence type="ECO:0008006" key="14">
    <source>
        <dbReference type="Google" id="ProtNLM"/>
    </source>
</evidence>
<dbReference type="EMBL" id="JXKM01000007">
    <property type="protein sequence ID" value="OJG35290.1"/>
    <property type="molecule type" value="Genomic_DNA"/>
</dbReference>
<evidence type="ECO:0000256" key="2">
    <source>
        <dbReference type="ARBA" id="ARBA00022448"/>
    </source>
</evidence>
<dbReference type="GO" id="GO:0015421">
    <property type="term" value="F:ABC-type oligopeptide transporter activity"/>
    <property type="evidence" value="ECO:0007669"/>
    <property type="project" value="TreeGrafter"/>
</dbReference>
<keyword evidence="2" id="KW-0813">Transport</keyword>
<dbReference type="Pfam" id="PF00664">
    <property type="entry name" value="ABC_membrane"/>
    <property type="match status" value="1"/>
</dbReference>
<dbReference type="Pfam" id="PF00005">
    <property type="entry name" value="ABC_tran"/>
    <property type="match status" value="1"/>
</dbReference>